<dbReference type="KEGG" id="lji:ELX58_04840"/>
<evidence type="ECO:0000256" key="1">
    <source>
        <dbReference type="SAM" id="Phobius"/>
    </source>
</evidence>
<dbReference type="RefSeq" id="WP_133442032.1">
    <property type="nucleotide sequence ID" value="NZ_CP034726.1"/>
</dbReference>
<dbReference type="Proteomes" id="UP000294321">
    <property type="component" value="Chromosome"/>
</dbReference>
<keyword evidence="3" id="KW-1185">Reference proteome</keyword>
<feature type="transmembrane region" description="Helical" evidence="1">
    <location>
        <begin position="21"/>
        <end position="40"/>
    </location>
</feature>
<sequence length="77" mass="8241">MASNSFYQNNNNTDNGNHNKRVGCLSTAGASIFAIVILALMGSEGIPIVIGIVGALFIYVCVYICIRVVKAHHSDDE</sequence>
<dbReference type="EMBL" id="CP034726">
    <property type="protein sequence ID" value="QBP18473.1"/>
    <property type="molecule type" value="Genomic_DNA"/>
</dbReference>
<proteinExistence type="predicted"/>
<evidence type="ECO:0000313" key="3">
    <source>
        <dbReference type="Proteomes" id="UP000294321"/>
    </source>
</evidence>
<protein>
    <submittedName>
        <fullName evidence="2">Uncharacterized protein</fullName>
    </submittedName>
</protein>
<feature type="transmembrane region" description="Helical" evidence="1">
    <location>
        <begin position="46"/>
        <end position="66"/>
    </location>
</feature>
<gene>
    <name evidence="2" type="ORF">ELX58_04840</name>
</gene>
<keyword evidence="1" id="KW-1133">Transmembrane helix</keyword>
<keyword evidence="1" id="KW-0472">Membrane</keyword>
<name>A0A4P6ZLL3_9LACO</name>
<dbReference type="AlphaFoldDB" id="A0A4P6ZLL3"/>
<evidence type="ECO:0000313" key="2">
    <source>
        <dbReference type="EMBL" id="QBP18473.1"/>
    </source>
</evidence>
<reference evidence="3" key="1">
    <citation type="submission" date="2018-12" db="EMBL/GenBank/DDBJ databases">
        <title>A new species of lactobacillus.</title>
        <authorList>
            <person name="Jian Y."/>
            <person name="Xin L."/>
            <person name="Hong Z.J."/>
            <person name="Ming L.Z."/>
            <person name="Hong X.Z."/>
        </authorList>
    </citation>
    <scope>NUCLEOTIDE SEQUENCE [LARGE SCALE GENOMIC DNA]</scope>
    <source>
        <strain evidence="3">HSLZ-75</strain>
    </source>
</reference>
<accession>A0A4P6ZLL3</accession>
<organism evidence="2 3">
    <name type="scientific">Acetilactobacillus jinshanensis</name>
    <dbReference type="NCBI Taxonomy" id="1720083"/>
    <lineage>
        <taxon>Bacteria</taxon>
        <taxon>Bacillati</taxon>
        <taxon>Bacillota</taxon>
        <taxon>Bacilli</taxon>
        <taxon>Lactobacillales</taxon>
        <taxon>Lactobacillaceae</taxon>
        <taxon>Acetilactobacillus</taxon>
    </lineage>
</organism>
<keyword evidence="1" id="KW-0812">Transmembrane</keyword>